<dbReference type="AlphaFoldDB" id="A0A3B0UWJ6"/>
<name>A0A3B0UWJ6_9ZZZZ</name>
<dbReference type="GO" id="GO:0005886">
    <property type="term" value="C:plasma membrane"/>
    <property type="evidence" value="ECO:0007669"/>
    <property type="project" value="UniProtKB-SubCell"/>
</dbReference>
<dbReference type="SUPFAM" id="SSF54523">
    <property type="entry name" value="Pili subunits"/>
    <property type="match status" value="1"/>
</dbReference>
<evidence type="ECO:0000256" key="8">
    <source>
        <dbReference type="ARBA" id="ARBA00022989"/>
    </source>
</evidence>
<evidence type="ECO:0000256" key="7">
    <source>
        <dbReference type="ARBA" id="ARBA00022692"/>
    </source>
</evidence>
<evidence type="ECO:0000256" key="1">
    <source>
        <dbReference type="ARBA" id="ARBA00004377"/>
    </source>
</evidence>
<dbReference type="NCBIfam" id="TIGR01710">
    <property type="entry name" value="typeII_sec_gspG"/>
    <property type="match status" value="1"/>
</dbReference>
<dbReference type="PANTHER" id="PTHR30093:SF45">
    <property type="entry name" value="TYPE II SECRETION SYSTEM CORE PROTEIN G"/>
    <property type="match status" value="1"/>
</dbReference>
<dbReference type="InterPro" id="IPR000983">
    <property type="entry name" value="Bac_GSPG_pilin"/>
</dbReference>
<keyword evidence="7 11" id="KW-0812">Transmembrane</keyword>
<dbReference type="Pfam" id="PF08334">
    <property type="entry name" value="T2SSG"/>
    <property type="match status" value="1"/>
</dbReference>
<evidence type="ECO:0000256" key="10">
    <source>
        <dbReference type="SAM" id="MobiDB-lite"/>
    </source>
</evidence>
<reference evidence="13" key="1">
    <citation type="submission" date="2018-06" db="EMBL/GenBank/DDBJ databases">
        <authorList>
            <person name="Zhirakovskaya E."/>
        </authorList>
    </citation>
    <scope>NUCLEOTIDE SEQUENCE</scope>
</reference>
<gene>
    <name evidence="13" type="ORF">MNBD_DELTA03-1529</name>
</gene>
<keyword evidence="6" id="KW-0997">Cell inner membrane</keyword>
<evidence type="ECO:0000256" key="4">
    <source>
        <dbReference type="ARBA" id="ARBA00022475"/>
    </source>
</evidence>
<dbReference type="InterPro" id="IPR013545">
    <property type="entry name" value="T2SS_protein-GspG_C"/>
</dbReference>
<dbReference type="PANTHER" id="PTHR30093">
    <property type="entry name" value="GENERAL SECRETION PATHWAY PROTEIN G"/>
    <property type="match status" value="1"/>
</dbReference>
<dbReference type="PROSITE" id="PS00409">
    <property type="entry name" value="PROKAR_NTER_METHYL"/>
    <property type="match status" value="1"/>
</dbReference>
<comment type="subcellular location">
    <subcellularLocation>
        <location evidence="1">Cell inner membrane</location>
        <topology evidence="1">Single-pass membrane protein</topology>
    </subcellularLocation>
</comment>
<keyword evidence="9 11" id="KW-0472">Membrane</keyword>
<organism evidence="13">
    <name type="scientific">hydrothermal vent metagenome</name>
    <dbReference type="NCBI Taxonomy" id="652676"/>
    <lineage>
        <taxon>unclassified sequences</taxon>
        <taxon>metagenomes</taxon>
        <taxon>ecological metagenomes</taxon>
    </lineage>
</organism>
<evidence type="ECO:0000256" key="9">
    <source>
        <dbReference type="ARBA" id="ARBA00023136"/>
    </source>
</evidence>
<evidence type="ECO:0000256" key="5">
    <source>
        <dbReference type="ARBA" id="ARBA00022481"/>
    </source>
</evidence>
<dbReference type="Pfam" id="PF07963">
    <property type="entry name" value="N_methyl"/>
    <property type="match status" value="1"/>
</dbReference>
<evidence type="ECO:0000256" key="3">
    <source>
        <dbReference type="ARBA" id="ARBA00020042"/>
    </source>
</evidence>
<dbReference type="InterPro" id="IPR045584">
    <property type="entry name" value="Pilin-like"/>
</dbReference>
<dbReference type="InterPro" id="IPR012902">
    <property type="entry name" value="N_methyl_site"/>
</dbReference>
<evidence type="ECO:0000259" key="12">
    <source>
        <dbReference type="Pfam" id="PF08334"/>
    </source>
</evidence>
<evidence type="ECO:0000256" key="11">
    <source>
        <dbReference type="SAM" id="Phobius"/>
    </source>
</evidence>
<dbReference type="NCBIfam" id="TIGR02532">
    <property type="entry name" value="IV_pilin_GFxxxE"/>
    <property type="match status" value="1"/>
</dbReference>
<dbReference type="Gene3D" id="3.30.700.10">
    <property type="entry name" value="Glycoprotein, Type 4 Pilin"/>
    <property type="match status" value="1"/>
</dbReference>
<keyword evidence="8 11" id="KW-1133">Transmembrane helix</keyword>
<accession>A0A3B0UWJ6</accession>
<dbReference type="GO" id="GO:0015627">
    <property type="term" value="C:type II protein secretion system complex"/>
    <property type="evidence" value="ECO:0007669"/>
    <property type="project" value="InterPro"/>
</dbReference>
<protein>
    <recommendedName>
        <fullName evidence="3">Type II secretion system core protein G</fullName>
    </recommendedName>
</protein>
<proteinExistence type="inferred from homology"/>
<feature type="transmembrane region" description="Helical" evidence="11">
    <location>
        <begin position="59"/>
        <end position="79"/>
    </location>
</feature>
<comment type="similarity">
    <text evidence="2">Belongs to the GSP G family.</text>
</comment>
<keyword evidence="4" id="KW-1003">Cell membrane</keyword>
<keyword evidence="5" id="KW-0488">Methylation</keyword>
<evidence type="ECO:0000256" key="2">
    <source>
        <dbReference type="ARBA" id="ARBA00009984"/>
    </source>
</evidence>
<evidence type="ECO:0000313" key="13">
    <source>
        <dbReference type="EMBL" id="VAW33220.1"/>
    </source>
</evidence>
<feature type="region of interest" description="Disordered" evidence="10">
    <location>
        <begin position="151"/>
        <end position="188"/>
    </location>
</feature>
<evidence type="ECO:0000256" key="6">
    <source>
        <dbReference type="ARBA" id="ARBA00022519"/>
    </source>
</evidence>
<dbReference type="InterPro" id="IPR010054">
    <property type="entry name" value="Type2_sec_GspG"/>
</dbReference>
<dbReference type="EMBL" id="UOEX01000024">
    <property type="protein sequence ID" value="VAW33220.1"/>
    <property type="molecule type" value="Genomic_DNA"/>
</dbReference>
<sequence length="188" mass="20743">MVCFTGKIMYFNVVGCITCSMLNQIFIETKVIDVKKRCSMKSRIRLQALRQLAGSRQSGFSLIELLIVMVILGLLASLVGPKMFSKLGMAKQKTAQTQIQMLMTALDSYRLDVGRYPSSQEGLEALVRNTGNDKWHGPYLAKGLPKDPWGNDYHYQNPGEHGEVDITSYGADGTSGGEGENADIGSWQ</sequence>
<feature type="domain" description="Type II secretion system protein GspG C-terminal" evidence="12">
    <location>
        <begin position="83"/>
        <end position="187"/>
    </location>
</feature>
<dbReference type="GO" id="GO:0015628">
    <property type="term" value="P:protein secretion by the type II secretion system"/>
    <property type="evidence" value="ECO:0007669"/>
    <property type="project" value="InterPro"/>
</dbReference>
<dbReference type="PRINTS" id="PR00813">
    <property type="entry name" value="BCTERIALGSPG"/>
</dbReference>